<name>A0A6J4IBR9_9PROT</name>
<dbReference type="SUPFAM" id="SSF53756">
    <property type="entry name" value="UDP-Glycosyltransferase/glycogen phosphorylase"/>
    <property type="match status" value="1"/>
</dbReference>
<reference evidence="2" key="1">
    <citation type="submission" date="2020-02" db="EMBL/GenBank/DDBJ databases">
        <authorList>
            <person name="Meier V. D."/>
        </authorList>
    </citation>
    <scope>NUCLEOTIDE SEQUENCE</scope>
    <source>
        <strain evidence="2">AVDCRST_MAG08</strain>
    </source>
</reference>
<dbReference type="EMBL" id="CADCTG010000154">
    <property type="protein sequence ID" value="CAA9245919.1"/>
    <property type="molecule type" value="Genomic_DNA"/>
</dbReference>
<sequence>MNVLVLSTMVPFVRGGAEELCDHLVRNLRLARGVEAEAMRVPFSWEPAENLIEEMLIARSLSIVNVDRLIPLKFPAYLAPHPNKVPWLLHQYRQAYDLFDAGQSNIEADPRGDALRGMIRTADDQAFRESRRIFTLSPTGAGRLRRYNGFAAEVLPQPLNDPELFGGGEPEGYVLASGRVGRGKRQHLLVQAMRHAPGLRLVVAGPPDRAEDADHLRRLAAAEGVEDRLTLDLRFLPRAELARLVNGATAVAYLPFDEDSVGYVTMEAFHAGKPVVSTGDAGGVLEIVRDGETGVVCDPTPEALGAALSALVANPARAARLGRDARALLDSRGITWPATIEKLLA</sequence>
<dbReference type="Pfam" id="PF00534">
    <property type="entry name" value="Glycos_transf_1"/>
    <property type="match status" value="1"/>
</dbReference>
<dbReference type="InterPro" id="IPR001296">
    <property type="entry name" value="Glyco_trans_1"/>
</dbReference>
<dbReference type="PANTHER" id="PTHR12526">
    <property type="entry name" value="GLYCOSYLTRANSFERASE"/>
    <property type="match status" value="1"/>
</dbReference>
<feature type="domain" description="Glycosyl transferase family 1" evidence="1">
    <location>
        <begin position="170"/>
        <end position="326"/>
    </location>
</feature>
<keyword evidence="2" id="KW-0808">Transferase</keyword>
<dbReference type="Gene3D" id="3.40.50.2000">
    <property type="entry name" value="Glycogen Phosphorylase B"/>
    <property type="match status" value="1"/>
</dbReference>
<protein>
    <submittedName>
        <fullName evidence="2">Glycosyltransferase</fullName>
    </submittedName>
</protein>
<accession>A0A6J4IBR9</accession>
<organism evidence="2">
    <name type="scientific">uncultured Acetobacteraceae bacterium</name>
    <dbReference type="NCBI Taxonomy" id="169975"/>
    <lineage>
        <taxon>Bacteria</taxon>
        <taxon>Pseudomonadati</taxon>
        <taxon>Pseudomonadota</taxon>
        <taxon>Alphaproteobacteria</taxon>
        <taxon>Acetobacterales</taxon>
        <taxon>Acetobacteraceae</taxon>
        <taxon>environmental samples</taxon>
    </lineage>
</organism>
<dbReference type="GO" id="GO:0016757">
    <property type="term" value="F:glycosyltransferase activity"/>
    <property type="evidence" value="ECO:0007669"/>
    <property type="project" value="InterPro"/>
</dbReference>
<gene>
    <name evidence="2" type="ORF">AVDCRST_MAG08-1854</name>
</gene>
<dbReference type="PANTHER" id="PTHR12526:SF635">
    <property type="entry name" value="GLYCOSYL TRANSFERASE GROUP 1"/>
    <property type="match status" value="1"/>
</dbReference>
<proteinExistence type="predicted"/>
<evidence type="ECO:0000259" key="1">
    <source>
        <dbReference type="Pfam" id="PF00534"/>
    </source>
</evidence>
<dbReference type="AlphaFoldDB" id="A0A6J4IBR9"/>
<dbReference type="CDD" id="cd03801">
    <property type="entry name" value="GT4_PimA-like"/>
    <property type="match status" value="1"/>
</dbReference>
<evidence type="ECO:0000313" key="2">
    <source>
        <dbReference type="EMBL" id="CAA9245919.1"/>
    </source>
</evidence>